<keyword evidence="1" id="KW-0472">Membrane</keyword>
<proteinExistence type="predicted"/>
<protein>
    <recommendedName>
        <fullName evidence="4">Transmembrane protein</fullName>
    </recommendedName>
</protein>
<gene>
    <name evidence="2" type="ORF">PPENT_87.1.T0520008</name>
</gene>
<evidence type="ECO:0000256" key="1">
    <source>
        <dbReference type="SAM" id="Phobius"/>
    </source>
</evidence>
<dbReference type="AlphaFoldDB" id="A0A8S1V255"/>
<dbReference type="EMBL" id="CAJJDO010000052">
    <property type="protein sequence ID" value="CAD8169859.1"/>
    <property type="molecule type" value="Genomic_DNA"/>
</dbReference>
<evidence type="ECO:0000313" key="3">
    <source>
        <dbReference type="Proteomes" id="UP000689195"/>
    </source>
</evidence>
<name>A0A8S1V255_9CILI</name>
<sequence length="198" mass="23977">MILFLRKVFQYSQSFLFIQNLIVDSNHINYLILMIRFTFSQGFGIYIDELYGSLNIEIPYFIILAIINLFHFFLLLNEILKSYWVELQVQFDKVRGEIRQMVPWIMKHSFFSKHLENSFERRNRIQTRYQKIKKYLFSYAKLIIQLKDNINSISNQIKPSISNQQLLLNQDQVKKFLSIFEYLNDYLQSRTRIVISSF</sequence>
<dbReference type="Proteomes" id="UP000689195">
    <property type="component" value="Unassembled WGS sequence"/>
</dbReference>
<keyword evidence="3" id="KW-1185">Reference proteome</keyword>
<accession>A0A8S1V255</accession>
<evidence type="ECO:0008006" key="4">
    <source>
        <dbReference type="Google" id="ProtNLM"/>
    </source>
</evidence>
<keyword evidence="1" id="KW-1133">Transmembrane helix</keyword>
<feature type="transmembrane region" description="Helical" evidence="1">
    <location>
        <begin position="58"/>
        <end position="76"/>
    </location>
</feature>
<organism evidence="2 3">
    <name type="scientific">Paramecium pentaurelia</name>
    <dbReference type="NCBI Taxonomy" id="43138"/>
    <lineage>
        <taxon>Eukaryota</taxon>
        <taxon>Sar</taxon>
        <taxon>Alveolata</taxon>
        <taxon>Ciliophora</taxon>
        <taxon>Intramacronucleata</taxon>
        <taxon>Oligohymenophorea</taxon>
        <taxon>Peniculida</taxon>
        <taxon>Parameciidae</taxon>
        <taxon>Paramecium</taxon>
    </lineage>
</organism>
<comment type="caution">
    <text evidence="2">The sequence shown here is derived from an EMBL/GenBank/DDBJ whole genome shotgun (WGS) entry which is preliminary data.</text>
</comment>
<evidence type="ECO:0000313" key="2">
    <source>
        <dbReference type="EMBL" id="CAD8169859.1"/>
    </source>
</evidence>
<keyword evidence="1" id="KW-0812">Transmembrane</keyword>
<reference evidence="2" key="1">
    <citation type="submission" date="2021-01" db="EMBL/GenBank/DDBJ databases">
        <authorList>
            <consortium name="Genoscope - CEA"/>
            <person name="William W."/>
        </authorList>
    </citation>
    <scope>NUCLEOTIDE SEQUENCE</scope>
</reference>